<accession>A0A6C0JZ78</accession>
<organism evidence="1">
    <name type="scientific">viral metagenome</name>
    <dbReference type="NCBI Taxonomy" id="1070528"/>
    <lineage>
        <taxon>unclassified sequences</taxon>
        <taxon>metagenomes</taxon>
        <taxon>organismal metagenomes</taxon>
    </lineage>
</organism>
<dbReference type="EMBL" id="MN740778">
    <property type="protein sequence ID" value="QHU11082.1"/>
    <property type="molecule type" value="Genomic_DNA"/>
</dbReference>
<sequence length="251" mass="28612">MLEWILIALLGFAILVFFHNQGACEFKINQIEWTEKGKIGSLANERIPLVLRGVPPVAFWSQQDCMMRPCYSTVPVFADKGLGLWLVETNSSTVCPWSFEHARLLGQLSGLQIWTEKELNPVLHTNWFLPFWYTPEVSCWAGSKGLWQLGARWTALFVTEGALQISILPGTSKKVLPPLWKQGTMHPNQLTVYDTPFVADLKFMDIVLRPGHLLLMPNHWLLSWQSLEGSDLCPMVCCIEYHTPVSRFVRV</sequence>
<evidence type="ECO:0008006" key="2">
    <source>
        <dbReference type="Google" id="ProtNLM"/>
    </source>
</evidence>
<reference evidence="1" key="1">
    <citation type="journal article" date="2020" name="Nature">
        <title>Giant virus diversity and host interactions through global metagenomics.</title>
        <authorList>
            <person name="Schulz F."/>
            <person name="Roux S."/>
            <person name="Paez-Espino D."/>
            <person name="Jungbluth S."/>
            <person name="Walsh D.A."/>
            <person name="Denef V.J."/>
            <person name="McMahon K.D."/>
            <person name="Konstantinidis K.T."/>
            <person name="Eloe-Fadrosh E.A."/>
            <person name="Kyrpides N.C."/>
            <person name="Woyke T."/>
        </authorList>
    </citation>
    <scope>NUCLEOTIDE SEQUENCE</scope>
    <source>
        <strain evidence="1">GVMAG-S-1101165-84</strain>
    </source>
</reference>
<protein>
    <recommendedName>
        <fullName evidence="2">Cupin-like domain-containing protein</fullName>
    </recommendedName>
</protein>
<name>A0A6C0JZ78_9ZZZZ</name>
<evidence type="ECO:0000313" key="1">
    <source>
        <dbReference type="EMBL" id="QHU11082.1"/>
    </source>
</evidence>
<proteinExistence type="predicted"/>
<dbReference type="AlphaFoldDB" id="A0A6C0JZ78"/>